<dbReference type="Proteomes" id="UP001437386">
    <property type="component" value="Segment"/>
</dbReference>
<evidence type="ECO:0008006" key="4">
    <source>
        <dbReference type="Google" id="ProtNLM"/>
    </source>
</evidence>
<dbReference type="EMBL" id="PP579741">
    <property type="protein sequence ID" value="XAG95799.1"/>
    <property type="molecule type" value="Genomic_DNA"/>
</dbReference>
<evidence type="ECO:0000313" key="2">
    <source>
        <dbReference type="EMBL" id="XAG95799.1"/>
    </source>
</evidence>
<evidence type="ECO:0000313" key="3">
    <source>
        <dbReference type="Proteomes" id="UP001437386"/>
    </source>
</evidence>
<proteinExistence type="predicted"/>
<gene>
    <name evidence="2" type="ORF">U7154_000032</name>
</gene>
<evidence type="ECO:0000256" key="1">
    <source>
        <dbReference type="SAM" id="MobiDB-lite"/>
    </source>
</evidence>
<feature type="region of interest" description="Disordered" evidence="1">
    <location>
        <begin position="24"/>
        <end position="44"/>
    </location>
</feature>
<organism evidence="2 3">
    <name type="scientific">Enterobacter phage KKP_3711</name>
    <dbReference type="NCBI Taxonomy" id="3109398"/>
    <lineage>
        <taxon>Viruses</taxon>
        <taxon>Duplodnaviria</taxon>
        <taxon>Heunggongvirae</taxon>
        <taxon>Uroviricota</taxon>
        <taxon>Caudoviricetes</taxon>
        <taxon>Demerecviridae</taxon>
        <taxon>Markadamsvirinae</taxon>
    </lineage>
</organism>
<sequence length="114" mass="13045">MFSWKSGVLLTAALILVGCSGRTPVDTSSLEQPKQVHPDWPRSPARCSVPDYKVGTDSQMGSVVMIPYKQYLNQRGCERDRLRYTSSLTGLACFYRQDIKEPICQYYYPQKEEK</sequence>
<protein>
    <recommendedName>
        <fullName evidence="4">Lipoprotein</fullName>
    </recommendedName>
</protein>
<keyword evidence="3" id="KW-1185">Reference proteome</keyword>
<accession>A0AAX4Q3W9</accession>
<reference evidence="2 3" key="1">
    <citation type="submission" date="2024-04" db="EMBL/GenBank/DDBJ databases">
        <authorList>
            <person name="Wojcicki M."/>
            <person name="Srednicka P."/>
            <person name="Shymialevich D."/>
            <person name="Sokolowska B."/>
        </authorList>
    </citation>
    <scope>NUCLEOTIDE SEQUENCE [LARGE SCALE GENOMIC DNA]</scope>
</reference>
<name>A0AAX4Q3W9_9CAUD</name>
<dbReference type="PROSITE" id="PS51257">
    <property type="entry name" value="PROKAR_LIPOPROTEIN"/>
    <property type="match status" value="1"/>
</dbReference>